<dbReference type="AlphaFoldDB" id="A0A450V0Z9"/>
<dbReference type="EMBL" id="CAADFJ010000134">
    <property type="protein sequence ID" value="VFK03540.1"/>
    <property type="molecule type" value="Genomic_DNA"/>
</dbReference>
<dbReference type="EMBL" id="CAADFI010000136">
    <property type="protein sequence ID" value="VFJ98504.1"/>
    <property type="molecule type" value="Genomic_DNA"/>
</dbReference>
<reference evidence="2" key="1">
    <citation type="submission" date="2019-02" db="EMBL/GenBank/DDBJ databases">
        <authorList>
            <person name="Gruber-Vodicka R. H."/>
            <person name="Seah K. B. B."/>
        </authorList>
    </citation>
    <scope>NUCLEOTIDE SEQUENCE</scope>
    <source>
        <strain evidence="3">BECK_SA2B12</strain>
        <strain evidence="1">BECK_SA2B15</strain>
        <strain evidence="2">BECK_SA2B20</strain>
    </source>
</reference>
<evidence type="ECO:0000313" key="1">
    <source>
        <dbReference type="EMBL" id="VFJ98312.1"/>
    </source>
</evidence>
<name>A0A450V0Z9_9GAMM</name>
<gene>
    <name evidence="1" type="ORF">BECKH772A_GA0070896_101366</name>
    <name evidence="2" type="ORF">BECKH772B_GA0070898_101363</name>
    <name evidence="3" type="ORF">BECKH772C_GA0070978_101342</name>
</gene>
<dbReference type="EMBL" id="CAADFG010000136">
    <property type="protein sequence ID" value="VFJ98312.1"/>
    <property type="molecule type" value="Genomic_DNA"/>
</dbReference>
<evidence type="ECO:0000313" key="2">
    <source>
        <dbReference type="EMBL" id="VFJ98504.1"/>
    </source>
</evidence>
<protein>
    <submittedName>
        <fullName evidence="2">Uncharacterized protein</fullName>
    </submittedName>
</protein>
<sequence length="275" mass="31457">MNIDEIVSRFQRLSTIFPFSEAGRLIKNPYTPHSSPPFLPSSFVRLEESIRFYMETSDPSLIKKYCSLMSIPMIKPPIVAILATEISMERSYPFTIFSHEAIHQNSAFSDVAMMEKHGTYIREALNTSELPPIVKTITVGIGRHGNESYFMVTELGDLRINKQLKKKLSEATGVPNSTMKHHFHINDQGFDPIRNLGLSPGNVGPFPYFIRRLEHIIFLKKEISCELVAIRFTPFDTLIITEALFEMLMIAYMKWKGRQIIFIRIDITNTVPPTA</sequence>
<evidence type="ECO:0000313" key="3">
    <source>
        <dbReference type="EMBL" id="VFK03540.1"/>
    </source>
</evidence>
<accession>A0A450V0Z9</accession>
<proteinExistence type="predicted"/>
<organism evidence="2">
    <name type="scientific">Candidatus Kentrum eta</name>
    <dbReference type="NCBI Taxonomy" id="2126337"/>
    <lineage>
        <taxon>Bacteria</taxon>
        <taxon>Pseudomonadati</taxon>
        <taxon>Pseudomonadota</taxon>
        <taxon>Gammaproteobacteria</taxon>
        <taxon>Candidatus Kentrum</taxon>
    </lineage>
</organism>